<dbReference type="Gene3D" id="2.120.10.80">
    <property type="entry name" value="Kelch-type beta propeller"/>
    <property type="match status" value="1"/>
</dbReference>
<dbReference type="GO" id="GO:0019760">
    <property type="term" value="P:glucosinolate metabolic process"/>
    <property type="evidence" value="ECO:0007669"/>
    <property type="project" value="UniProtKB-ARBA"/>
</dbReference>
<feature type="region of interest" description="Disordered" evidence="3">
    <location>
        <begin position="399"/>
        <end position="482"/>
    </location>
</feature>
<keyword evidence="1" id="KW-0677">Repeat</keyword>
<dbReference type="EMBL" id="JAADJG010000574">
    <property type="protein sequence ID" value="KAF4443455.1"/>
    <property type="molecule type" value="Genomic_DNA"/>
</dbReference>
<dbReference type="PANTHER" id="PTHR47435:SF4">
    <property type="entry name" value="KELCH REPEAT PROTEIN (AFU_ORTHOLOGUE AFUA_5G12780)"/>
    <property type="match status" value="1"/>
</dbReference>
<dbReference type="SUPFAM" id="SSF117281">
    <property type="entry name" value="Kelch motif"/>
    <property type="match status" value="1"/>
</dbReference>
<keyword evidence="4" id="KW-0472">Membrane</keyword>
<feature type="compositionally biased region" description="Low complexity" evidence="3">
    <location>
        <begin position="339"/>
        <end position="349"/>
    </location>
</feature>
<keyword evidence="2" id="KW-0408">Iron</keyword>
<accession>A0A8H4K2G7</accession>
<name>A0A8H4K2G7_9HYPO</name>
<keyword evidence="4" id="KW-0812">Transmembrane</keyword>
<evidence type="ECO:0000256" key="1">
    <source>
        <dbReference type="ARBA" id="ARBA00022737"/>
    </source>
</evidence>
<dbReference type="Proteomes" id="UP000605986">
    <property type="component" value="Unassembled WGS sequence"/>
</dbReference>
<gene>
    <name evidence="5" type="ORF">F53441_11419</name>
</gene>
<keyword evidence="6" id="KW-1185">Reference proteome</keyword>
<feature type="transmembrane region" description="Helical" evidence="4">
    <location>
        <begin position="361"/>
        <end position="383"/>
    </location>
</feature>
<evidence type="ECO:0000313" key="6">
    <source>
        <dbReference type="Proteomes" id="UP000605986"/>
    </source>
</evidence>
<dbReference type="AlphaFoldDB" id="A0A8H4K2G7"/>
<feature type="compositionally biased region" description="Polar residues" evidence="3">
    <location>
        <begin position="399"/>
        <end position="424"/>
    </location>
</feature>
<evidence type="ECO:0000313" key="5">
    <source>
        <dbReference type="EMBL" id="KAF4443455.1"/>
    </source>
</evidence>
<comment type="caution">
    <text evidence="5">The sequence shown here is derived from an EMBL/GenBank/DDBJ whole genome shotgun (WGS) entry which is preliminary data.</text>
</comment>
<protein>
    <recommendedName>
        <fullName evidence="7">Kelch repeat protein</fullName>
    </recommendedName>
</protein>
<evidence type="ECO:0000256" key="2">
    <source>
        <dbReference type="ARBA" id="ARBA00023004"/>
    </source>
</evidence>
<sequence length="482" mass="52254">MAGQPKTRAVGTAIVVRCPSVHGGVLWGDNVNKRFYLYGGDGGEWNVDYPPPDFYHLWSYDIINNKWDDFGSPNKDNPPNVASYGAGVGVSETGMGYYYGGWISNTSMSRWTQPRTMSSRFYAYDYAENKITQAASPDNNPRAEGAMVWIPAGDARGLLVYMGGIVSPHGNGTAAPQPFNEIFVFDATGNSWWTQTATGEIPQNRRQFCIDVAWAPDKSSFNISSCNMVKSMSQLFVIGGSYTNTNACDQAVAAWAQHNFWTGTSQNAGNNKTYWALYDHTINNNVVPIDVYNVTGGDKHGRATLEAPKAGFDSGNEILETLLGRKPSIPERTPTRKVSSPTTTSKATAPPHPGPALSTGAIVGIAIGGTVALALVIITWFCIGRRVVRRRKERRLSQMTQVGPLSFGDSPQNQPSMVNRQTSAEYRGPSPTSPQIVTSHQTSPVPPSELPTETDGNGHMVCKLPYQGAENKGAVSPDNMIS</sequence>
<evidence type="ECO:0008006" key="7">
    <source>
        <dbReference type="Google" id="ProtNLM"/>
    </source>
</evidence>
<keyword evidence="4" id="KW-1133">Transmembrane helix</keyword>
<evidence type="ECO:0000256" key="4">
    <source>
        <dbReference type="SAM" id="Phobius"/>
    </source>
</evidence>
<organism evidence="5 6">
    <name type="scientific">Fusarium austroafricanum</name>
    <dbReference type="NCBI Taxonomy" id="2364996"/>
    <lineage>
        <taxon>Eukaryota</taxon>
        <taxon>Fungi</taxon>
        <taxon>Dikarya</taxon>
        <taxon>Ascomycota</taxon>
        <taxon>Pezizomycotina</taxon>
        <taxon>Sordariomycetes</taxon>
        <taxon>Hypocreomycetidae</taxon>
        <taxon>Hypocreales</taxon>
        <taxon>Nectriaceae</taxon>
        <taxon>Fusarium</taxon>
        <taxon>Fusarium concolor species complex</taxon>
    </lineage>
</organism>
<proteinExistence type="predicted"/>
<dbReference type="OrthoDB" id="10251809at2759"/>
<feature type="region of interest" description="Disordered" evidence="3">
    <location>
        <begin position="323"/>
        <end position="355"/>
    </location>
</feature>
<evidence type="ECO:0000256" key="3">
    <source>
        <dbReference type="SAM" id="MobiDB-lite"/>
    </source>
</evidence>
<dbReference type="InterPro" id="IPR015915">
    <property type="entry name" value="Kelch-typ_b-propeller"/>
</dbReference>
<reference evidence="5" key="1">
    <citation type="submission" date="2020-01" db="EMBL/GenBank/DDBJ databases">
        <title>Identification and distribution of gene clusters putatively required for synthesis of sphingolipid metabolism inhibitors in phylogenetically diverse species of the filamentous fungus Fusarium.</title>
        <authorList>
            <person name="Kim H.-S."/>
            <person name="Busman M."/>
            <person name="Brown D.W."/>
            <person name="Divon H."/>
            <person name="Uhlig S."/>
            <person name="Proctor R.H."/>
        </authorList>
    </citation>
    <scope>NUCLEOTIDE SEQUENCE</scope>
    <source>
        <strain evidence="5">NRRL 53441</strain>
    </source>
</reference>
<dbReference type="PANTHER" id="PTHR47435">
    <property type="entry name" value="KELCH REPEAT PROTEIN (AFU_ORTHOLOGUE AFUA_5G12780)"/>
    <property type="match status" value="1"/>
</dbReference>
<feature type="compositionally biased region" description="Polar residues" evidence="3">
    <location>
        <begin position="433"/>
        <end position="443"/>
    </location>
</feature>